<evidence type="ECO:0000256" key="15">
    <source>
        <dbReference type="ARBA" id="ARBA00032528"/>
    </source>
</evidence>
<evidence type="ECO:0000256" key="13">
    <source>
        <dbReference type="ARBA" id="ARBA00023136"/>
    </source>
</evidence>
<dbReference type="Proteomes" id="UP000002320">
    <property type="component" value="Unassembled WGS sequence"/>
</dbReference>
<dbReference type="InParanoid" id="B0W7N4"/>
<evidence type="ECO:0000256" key="2">
    <source>
        <dbReference type="ARBA" id="ARBA00004443"/>
    </source>
</evidence>
<dbReference type="VEuPathDB" id="VectorBase:CPIJ002649"/>
<dbReference type="STRING" id="7176.B0W7N4"/>
<evidence type="ECO:0000256" key="4">
    <source>
        <dbReference type="ARBA" id="ARBA00011790"/>
    </source>
</evidence>
<evidence type="ECO:0000256" key="10">
    <source>
        <dbReference type="ARBA" id="ARBA00022982"/>
    </source>
</evidence>
<keyword evidence="17" id="KW-0830">Ubiquinone</keyword>
<keyword evidence="11" id="KW-0007">Acetylation</keyword>
<dbReference type="PANTHER" id="PTHR12868:SF0">
    <property type="entry name" value="NADH DEHYDROGENASE [UBIQUINONE] 1 BETA SUBCOMPLEX SUBUNIT 9"/>
    <property type="match status" value="1"/>
</dbReference>
<dbReference type="FunCoup" id="B0W7N4">
    <property type="interactions" value="1326"/>
</dbReference>
<name>B0W7N4_CULQU</name>
<comment type="subcellular location">
    <subcellularLocation>
        <location evidence="2">Mitochondrion inner membrane</location>
        <topology evidence="2">Peripheral membrane protein</topology>
        <orientation evidence="2">Matrix side</orientation>
    </subcellularLocation>
</comment>
<evidence type="ECO:0000256" key="8">
    <source>
        <dbReference type="ARBA" id="ARBA00022660"/>
    </source>
</evidence>
<organism>
    <name type="scientific">Culex quinquefasciatus</name>
    <name type="common">Southern house mosquito</name>
    <name type="synonym">Culex pungens</name>
    <dbReference type="NCBI Taxonomy" id="7176"/>
    <lineage>
        <taxon>Eukaryota</taxon>
        <taxon>Metazoa</taxon>
        <taxon>Ecdysozoa</taxon>
        <taxon>Arthropoda</taxon>
        <taxon>Hexapoda</taxon>
        <taxon>Insecta</taxon>
        <taxon>Pterygota</taxon>
        <taxon>Neoptera</taxon>
        <taxon>Endopterygota</taxon>
        <taxon>Diptera</taxon>
        <taxon>Nematocera</taxon>
        <taxon>Culicoidea</taxon>
        <taxon>Culicidae</taxon>
        <taxon>Culicinae</taxon>
        <taxon>Culicini</taxon>
        <taxon>Culex</taxon>
        <taxon>Culex</taxon>
    </lineage>
</organism>
<dbReference type="AlphaFoldDB" id="B0W7N4"/>
<accession>B0W7N4</accession>
<dbReference type="GO" id="GO:0005743">
    <property type="term" value="C:mitochondrial inner membrane"/>
    <property type="evidence" value="ECO:0007669"/>
    <property type="project" value="UniProtKB-SubCell"/>
</dbReference>
<keyword evidence="12" id="KW-0496">Mitochondrion</keyword>
<dbReference type="InterPro" id="IPR033034">
    <property type="entry name" value="NDUFB9"/>
</dbReference>
<evidence type="ECO:0000256" key="14">
    <source>
        <dbReference type="ARBA" id="ARBA00030192"/>
    </source>
</evidence>
<evidence type="ECO:0000256" key="6">
    <source>
        <dbReference type="ARBA" id="ARBA00022448"/>
    </source>
</evidence>
<comment type="function">
    <text evidence="1">Accessory subunit of the mitochondrial membrane respiratory chain NADH dehydrogenase (Complex I), that is believed to be not involved in catalysis. Complex I functions in the transfer of electrons from NADH to the respiratory chain. The immediate electron acceptor for the enzyme is believed to be ubiquinone.</text>
</comment>
<dbReference type="OrthoDB" id="13598at2759"/>
<dbReference type="EnsemblMetazoa" id="CPIJ002649-RA">
    <property type="protein sequence ID" value="CPIJ002649-PA"/>
    <property type="gene ID" value="CPIJ002649"/>
</dbReference>
<keyword evidence="9" id="KW-0999">Mitochondrion inner membrane</keyword>
<keyword evidence="7" id="KW-0597">Phosphoprotein</keyword>
<evidence type="ECO:0000256" key="7">
    <source>
        <dbReference type="ARBA" id="ARBA00022553"/>
    </source>
</evidence>
<dbReference type="CDD" id="cd20263">
    <property type="entry name" value="Complex1_LYR_NDUFB9_LYRM3"/>
    <property type="match status" value="1"/>
</dbReference>
<keyword evidence="8" id="KW-0679">Respiratory chain</keyword>
<evidence type="ECO:0000313" key="17">
    <source>
        <dbReference type="EMBL" id="EDS38069.1"/>
    </source>
</evidence>
<dbReference type="eggNOG" id="KOG3466">
    <property type="taxonomic scope" value="Eukaryota"/>
</dbReference>
<evidence type="ECO:0000259" key="16">
    <source>
        <dbReference type="Pfam" id="PF05347"/>
    </source>
</evidence>
<dbReference type="PANTHER" id="PTHR12868">
    <property type="entry name" value="NADH-UBIQUINONE OXIDOREDUCTASE B22 SUBUNIT"/>
    <property type="match status" value="1"/>
</dbReference>
<keyword evidence="10" id="KW-0249">Electron transport</keyword>
<dbReference type="VEuPathDB" id="VectorBase:CQUJHB014887"/>
<gene>
    <name evidence="18" type="primary">6034400</name>
    <name evidence="17" type="ORF">CpipJ_CPIJ002649</name>
</gene>
<dbReference type="KEGG" id="cqu:CpipJ_CPIJ002649"/>
<dbReference type="InterPro" id="IPR008011">
    <property type="entry name" value="Complex1_LYR_dom"/>
</dbReference>
<protein>
    <recommendedName>
        <fullName evidence="5">NADH dehydrogenase [ubiquinone] 1 beta subcomplex subunit 9</fullName>
    </recommendedName>
    <alternativeName>
        <fullName evidence="14">Complex I-B22</fullName>
    </alternativeName>
    <alternativeName>
        <fullName evidence="15">NADH-ubiquinone oxidoreductase B22 subunit</fullName>
    </alternativeName>
</protein>
<evidence type="ECO:0000256" key="1">
    <source>
        <dbReference type="ARBA" id="ARBA00002920"/>
    </source>
</evidence>
<evidence type="ECO:0000313" key="19">
    <source>
        <dbReference type="Proteomes" id="UP000002320"/>
    </source>
</evidence>
<reference evidence="18" key="2">
    <citation type="submission" date="2020-05" db="UniProtKB">
        <authorList>
            <consortium name="EnsemblMetazoa"/>
        </authorList>
    </citation>
    <scope>IDENTIFICATION</scope>
    <source>
        <strain evidence="18">JHB</strain>
    </source>
</reference>
<keyword evidence="13" id="KW-0472">Membrane</keyword>
<proteinExistence type="inferred from homology"/>
<keyword evidence="19" id="KW-1185">Reference proteome</keyword>
<evidence type="ECO:0000256" key="11">
    <source>
        <dbReference type="ARBA" id="ARBA00022990"/>
    </source>
</evidence>
<dbReference type="EMBL" id="DS231854">
    <property type="protein sequence ID" value="EDS38069.1"/>
    <property type="molecule type" value="Genomic_DNA"/>
</dbReference>
<dbReference type="InterPro" id="IPR045292">
    <property type="entry name" value="Complex1_LYR_NDUFB9_LYRM3"/>
</dbReference>
<sequence length="91" mass="10775">MSAPAVVAHTKRVCTLYKKALRNLEAWYDRRYIYRYHATILRARFDQHKAERDPAVIAQLVADGEREVFEKQHFQPKKFCKPPCPDKKKSD</sequence>
<evidence type="ECO:0000256" key="3">
    <source>
        <dbReference type="ARBA" id="ARBA00009508"/>
    </source>
</evidence>
<dbReference type="HOGENOM" id="CLU_2429215_0_0_1"/>
<evidence type="ECO:0000256" key="5">
    <source>
        <dbReference type="ARBA" id="ARBA00018684"/>
    </source>
</evidence>
<dbReference type="Pfam" id="PF05347">
    <property type="entry name" value="Complex1_LYR"/>
    <property type="match status" value="1"/>
</dbReference>
<reference evidence="17" key="1">
    <citation type="submission" date="2007-03" db="EMBL/GenBank/DDBJ databases">
        <title>Annotation of Culex pipiens quinquefasciatus.</title>
        <authorList>
            <consortium name="The Broad Institute Genome Sequencing Platform"/>
            <person name="Atkinson P.W."/>
            <person name="Hemingway J."/>
            <person name="Christensen B.M."/>
            <person name="Higgs S."/>
            <person name="Kodira C."/>
            <person name="Hannick L."/>
            <person name="Megy K."/>
            <person name="O'Leary S."/>
            <person name="Pearson M."/>
            <person name="Haas B.J."/>
            <person name="Mauceli E."/>
            <person name="Wortman J.R."/>
            <person name="Lee N.H."/>
            <person name="Guigo R."/>
            <person name="Stanke M."/>
            <person name="Alvarado L."/>
            <person name="Amedeo P."/>
            <person name="Antoine C.H."/>
            <person name="Arensburger P."/>
            <person name="Bidwell S.L."/>
            <person name="Crawford M."/>
            <person name="Camaro F."/>
            <person name="Devon K."/>
            <person name="Engels R."/>
            <person name="Hammond M."/>
            <person name="Howarth C."/>
            <person name="Koehrsen M."/>
            <person name="Lawson D."/>
            <person name="Montgomery P."/>
            <person name="Nene V."/>
            <person name="Nusbaum C."/>
            <person name="Puiu D."/>
            <person name="Romero-Severson J."/>
            <person name="Severson D.W."/>
            <person name="Shumway M."/>
            <person name="Sisk P."/>
            <person name="Stolte C."/>
            <person name="Zeng Q."/>
            <person name="Eisenstadt E."/>
            <person name="Fraser-Liggett C."/>
            <person name="Strausberg R."/>
            <person name="Galagan J."/>
            <person name="Birren B."/>
            <person name="Collins F.H."/>
        </authorList>
    </citation>
    <scope>NUCLEOTIDE SEQUENCE [LARGE SCALE GENOMIC DNA]</scope>
    <source>
        <strain evidence="17">JHB</strain>
    </source>
</reference>
<feature type="domain" description="Complex 1 LYR protein" evidence="16">
    <location>
        <begin position="11"/>
        <end position="67"/>
    </location>
</feature>
<evidence type="ECO:0000313" key="18">
    <source>
        <dbReference type="EnsemblMetazoa" id="CPIJ002649-PA"/>
    </source>
</evidence>
<evidence type="ECO:0000256" key="9">
    <source>
        <dbReference type="ARBA" id="ARBA00022792"/>
    </source>
</evidence>
<comment type="similarity">
    <text evidence="3">Belongs to the complex I LYR family.</text>
</comment>
<comment type="subunit">
    <text evidence="4">Mammalian complex I is composed of 45 different subunits.</text>
</comment>
<dbReference type="GO" id="GO:0006120">
    <property type="term" value="P:mitochondrial electron transport, NADH to ubiquinone"/>
    <property type="evidence" value="ECO:0007669"/>
    <property type="project" value="InterPro"/>
</dbReference>
<keyword evidence="6" id="KW-0813">Transport</keyword>
<evidence type="ECO:0000256" key="12">
    <source>
        <dbReference type="ARBA" id="ARBA00023128"/>
    </source>
</evidence>